<keyword evidence="9" id="KW-0233">DNA recombination</keyword>
<evidence type="ECO:0000256" key="11">
    <source>
        <dbReference type="ARBA" id="ARBA00023242"/>
    </source>
</evidence>
<evidence type="ECO:0000256" key="10">
    <source>
        <dbReference type="ARBA" id="ARBA00023204"/>
    </source>
</evidence>
<dbReference type="InterPro" id="IPR043129">
    <property type="entry name" value="ATPase_NBD"/>
</dbReference>
<proteinExistence type="inferred from homology"/>
<dbReference type="RefSeq" id="XP_032825584.1">
    <property type="nucleotide sequence ID" value="XM_032969693.1"/>
</dbReference>
<reference evidence="15" key="1">
    <citation type="submission" date="2025-08" db="UniProtKB">
        <authorList>
            <consortium name="RefSeq"/>
        </authorList>
    </citation>
    <scope>IDENTIFICATION</scope>
    <source>
        <tissue evidence="15">Sperm</tissue>
    </source>
</reference>
<dbReference type="Gene3D" id="3.90.640.10">
    <property type="entry name" value="Actin, Chain A, domain 4"/>
    <property type="match status" value="1"/>
</dbReference>
<keyword evidence="4" id="KW-0547">Nucleotide-binding</keyword>
<dbReference type="CTD" id="93973"/>
<dbReference type="Gene3D" id="3.30.420.40">
    <property type="match status" value="2"/>
</dbReference>
<dbReference type="InterPro" id="IPR004000">
    <property type="entry name" value="Actin"/>
</dbReference>
<keyword evidence="6" id="KW-0067">ATP-binding</keyword>
<evidence type="ECO:0000313" key="15">
    <source>
        <dbReference type="RefSeq" id="XP_032825584.1"/>
    </source>
</evidence>
<keyword evidence="5" id="KW-0227">DNA damage</keyword>
<gene>
    <name evidence="15" type="primary">ACTR8</name>
</gene>
<evidence type="ECO:0000313" key="14">
    <source>
        <dbReference type="Proteomes" id="UP001318040"/>
    </source>
</evidence>
<keyword evidence="11" id="KW-0539">Nucleus</keyword>
<dbReference type="AlphaFoldDB" id="A0AAJ7TXV2"/>
<organism evidence="14 15">
    <name type="scientific">Petromyzon marinus</name>
    <name type="common">Sea lamprey</name>
    <dbReference type="NCBI Taxonomy" id="7757"/>
    <lineage>
        <taxon>Eukaryota</taxon>
        <taxon>Metazoa</taxon>
        <taxon>Chordata</taxon>
        <taxon>Craniata</taxon>
        <taxon>Vertebrata</taxon>
        <taxon>Cyclostomata</taxon>
        <taxon>Hyperoartia</taxon>
        <taxon>Petromyzontiformes</taxon>
        <taxon>Petromyzontidae</taxon>
        <taxon>Petromyzon</taxon>
    </lineage>
</organism>
<keyword evidence="14" id="KW-1185">Reference proteome</keyword>
<keyword evidence="8" id="KW-0804">Transcription</keyword>
<evidence type="ECO:0000256" key="9">
    <source>
        <dbReference type="ARBA" id="ARBA00023172"/>
    </source>
</evidence>
<dbReference type="Gene3D" id="2.30.36.90">
    <property type="match status" value="1"/>
</dbReference>
<keyword evidence="10" id="KW-0234">DNA repair</keyword>
<evidence type="ECO:0000256" key="13">
    <source>
        <dbReference type="SAM" id="MobiDB-lite"/>
    </source>
</evidence>
<comment type="subcellular location">
    <subcellularLocation>
        <location evidence="1">Nucleus</location>
    </subcellularLocation>
</comment>
<feature type="compositionally biased region" description="Low complexity" evidence="13">
    <location>
        <begin position="425"/>
        <end position="442"/>
    </location>
</feature>
<dbReference type="SMART" id="SM00268">
    <property type="entry name" value="ACTIN"/>
    <property type="match status" value="1"/>
</dbReference>
<evidence type="ECO:0000256" key="1">
    <source>
        <dbReference type="ARBA" id="ARBA00004123"/>
    </source>
</evidence>
<dbReference type="SUPFAM" id="SSF53067">
    <property type="entry name" value="Actin-like ATPase domain"/>
    <property type="match status" value="2"/>
</dbReference>
<feature type="compositionally biased region" description="Basic and acidic residues" evidence="13">
    <location>
        <begin position="1"/>
        <end position="30"/>
    </location>
</feature>
<keyword evidence="7" id="KW-0805">Transcription regulation</keyword>
<sequence length="599" mass="67092">MTPIEKDKENGKENDREKDKEKDKEKEQRGAKRPIVPATIPESVPEQIRTNFIVVMHPGSTTLRLGRASSMLPISLPHCIARRHKSAGQPCYEDPWLLRDGLDRQESKEQRQHGLKMVEQAIWSRKMSNGARRIPTQPDQLAGYNSRVKPVALESSSSTRWTNVSHKPEFLIGDEALHVNKAEGYNLHWPMRRGRLNIHGGPGGSLSAVLADLEAIWMQAIHRYLDISSSDVKYYRCILLIPDIYNRQHVKELMNMLLTGMGFAGAMVHQESVCASFGCGLSCACVVDIGDQKTSICCVEDGISHRHTRLFLEYGGSDVTRCFYLLMQRSGFPYRECQLANRMNALLLQQLKENFCHLDQAPMSMFYPAVFGIVGQRMTLTQQRSQGDPEDPYDEHYLLATQSKQEQAAKAVAERKALAKHSAADSEGAGAPAEASEGAGRAPDGDQGPSRGVGETHHLNQPGAPSLLSRKLKLASPHFEGKALGLDKAVLHSIDCCSSEETKRKMYSSILVVGGGLLFPGAQEFLQHRIINKMPPSFRRLVETVEVITRPKDTDPRLTAWKGGVVLACLDTAQELWIHRREWERFGVRMLRERAPFVW</sequence>
<dbReference type="FunFam" id="3.30.420.40:FF:000121">
    <property type="entry name" value="Actin-related protein 8"/>
    <property type="match status" value="1"/>
</dbReference>
<dbReference type="Proteomes" id="UP001318040">
    <property type="component" value="Chromosome 42"/>
</dbReference>
<feature type="region of interest" description="Disordered" evidence="13">
    <location>
        <begin position="414"/>
        <end position="465"/>
    </location>
</feature>
<name>A0AAJ7TXV2_PETMA</name>
<evidence type="ECO:0000256" key="2">
    <source>
        <dbReference type="ARBA" id="ARBA00007720"/>
    </source>
</evidence>
<evidence type="ECO:0000256" key="7">
    <source>
        <dbReference type="ARBA" id="ARBA00023015"/>
    </source>
</evidence>
<dbReference type="GO" id="GO:0005524">
    <property type="term" value="F:ATP binding"/>
    <property type="evidence" value="ECO:0007669"/>
    <property type="project" value="UniProtKB-KW"/>
</dbReference>
<comment type="function">
    <text evidence="12">Plays an important role in the functional organization of mitotic chromosomes. Exhibits low basal ATPase activity, and unable to polymerize.</text>
</comment>
<evidence type="ECO:0000256" key="6">
    <source>
        <dbReference type="ARBA" id="ARBA00022840"/>
    </source>
</evidence>
<dbReference type="PANTHER" id="PTHR11937">
    <property type="entry name" value="ACTIN"/>
    <property type="match status" value="1"/>
</dbReference>
<evidence type="ECO:0000256" key="5">
    <source>
        <dbReference type="ARBA" id="ARBA00022763"/>
    </source>
</evidence>
<evidence type="ECO:0000256" key="12">
    <source>
        <dbReference type="ARBA" id="ARBA00025560"/>
    </source>
</evidence>
<feature type="region of interest" description="Disordered" evidence="13">
    <location>
        <begin position="1"/>
        <end position="35"/>
    </location>
</feature>
<evidence type="ECO:0000256" key="3">
    <source>
        <dbReference type="ARBA" id="ARBA00021608"/>
    </source>
</evidence>
<dbReference type="GO" id="GO:0005634">
    <property type="term" value="C:nucleus"/>
    <property type="evidence" value="ECO:0007669"/>
    <property type="project" value="UniProtKB-SubCell"/>
</dbReference>
<evidence type="ECO:0000256" key="4">
    <source>
        <dbReference type="ARBA" id="ARBA00022741"/>
    </source>
</evidence>
<dbReference type="FunFam" id="3.30.420.40:FF:000100">
    <property type="entry name" value="Actin-related protein 8"/>
    <property type="match status" value="1"/>
</dbReference>
<dbReference type="Pfam" id="PF00022">
    <property type="entry name" value="Actin"/>
    <property type="match status" value="1"/>
</dbReference>
<protein>
    <recommendedName>
        <fullName evidence="3">Actin-related protein 8</fullName>
    </recommendedName>
</protein>
<dbReference type="GO" id="GO:0006310">
    <property type="term" value="P:DNA recombination"/>
    <property type="evidence" value="ECO:0007669"/>
    <property type="project" value="UniProtKB-KW"/>
</dbReference>
<dbReference type="CDD" id="cd10206">
    <property type="entry name" value="ASKHA_NBD_Arp8-like"/>
    <property type="match status" value="1"/>
</dbReference>
<evidence type="ECO:0000256" key="8">
    <source>
        <dbReference type="ARBA" id="ARBA00023163"/>
    </source>
</evidence>
<accession>A0AAJ7TXV2</accession>
<comment type="similarity">
    <text evidence="2">Belongs to the actin family. ARP8 subfamily.</text>
</comment>
<dbReference type="GO" id="GO:0006281">
    <property type="term" value="P:DNA repair"/>
    <property type="evidence" value="ECO:0007669"/>
    <property type="project" value="UniProtKB-KW"/>
</dbReference>